<evidence type="ECO:0000259" key="4">
    <source>
        <dbReference type="Pfam" id="PF05569"/>
    </source>
</evidence>
<dbReference type="PANTHER" id="PTHR34978">
    <property type="entry name" value="POSSIBLE SENSOR-TRANSDUCER PROTEIN BLAR"/>
    <property type="match status" value="1"/>
</dbReference>
<dbReference type="InterPro" id="IPR001460">
    <property type="entry name" value="PCN-bd_Tpept"/>
</dbReference>
<name>A0A1M4YFL5_9CLOT</name>
<dbReference type="GO" id="GO:0008658">
    <property type="term" value="F:penicillin binding"/>
    <property type="evidence" value="ECO:0007669"/>
    <property type="project" value="InterPro"/>
</dbReference>
<evidence type="ECO:0000259" key="3">
    <source>
        <dbReference type="Pfam" id="PF00905"/>
    </source>
</evidence>
<dbReference type="AlphaFoldDB" id="A0A1M4YFL5"/>
<accession>A0A1M4YFL5</accession>
<sequence>MNEFGLRFILSNLFLTVMIAAFLAVKKLFHRHMPASRQYQLWFLFLLLLVLPFLPVKNSGFSVYSLIYGHNAAEKGSFPAPDTVTVPNGDALLLGDYVLPVKQSDDFCPGTVLISLWILGMGVMCWYTLRSNVRLCRLLSAALPIQNVRVRDIYRQCVRESRIKRDIPLFSSAFLHSPISAGFFHPRIYLPISLLSDADENDLRYILLHELQHLKRKDLGMNLVLCLVQIVYWFHPAVWYALRRMRDDRELACDAQVLQILDAGSRKEYGMTLLKFAGSLSGGAFTAAAGMGGPKKQLEKRILGILSYRRESPASKAKSILIIFLTGIMVLSCAPVLSAGASPEPYSVPSSRVHNLEADSFFQGYQGSFVLYDMNRDRWDIYNKEGAAARYSPDSTYKIYNALFALESGIITPESSGLSWDGSAYPFDSWNRDQDLDSAMKNSVNWYFQALDAALCADNVGRYLEQISYGNQDISGGVTRYWLESSLKISPAEQVELLVDFYKNDFKFSQKNIQAVKDSIFITAEDGYRLYGKTGTGNIEGENKNGWFIGYAETDSNTYFFAANLQADANADGSHAAQISLDILKSLDILS</sequence>
<dbReference type="Proteomes" id="UP000184245">
    <property type="component" value="Unassembled WGS sequence"/>
</dbReference>
<dbReference type="STRING" id="1122155.SAMN02745158_02347"/>
<feature type="transmembrane region" description="Helical" evidence="2">
    <location>
        <begin position="6"/>
        <end position="25"/>
    </location>
</feature>
<gene>
    <name evidence="5" type="ORF">SAMN02745158_02347</name>
</gene>
<keyword evidence="2" id="KW-0812">Transmembrane</keyword>
<dbReference type="CDD" id="cd07341">
    <property type="entry name" value="M56_BlaR1_MecR1_like"/>
    <property type="match status" value="1"/>
</dbReference>
<evidence type="ECO:0000313" key="5">
    <source>
        <dbReference type="EMBL" id="SHF04302.1"/>
    </source>
</evidence>
<proteinExistence type="inferred from homology"/>
<feature type="domain" description="Penicillin-binding protein transpeptidase" evidence="3">
    <location>
        <begin position="386"/>
        <end position="585"/>
    </location>
</feature>
<dbReference type="PANTHER" id="PTHR34978:SF3">
    <property type="entry name" value="SLR0241 PROTEIN"/>
    <property type="match status" value="1"/>
</dbReference>
<organism evidence="5 6">
    <name type="scientific">Lactonifactor longoviformis DSM 17459</name>
    <dbReference type="NCBI Taxonomy" id="1122155"/>
    <lineage>
        <taxon>Bacteria</taxon>
        <taxon>Bacillati</taxon>
        <taxon>Bacillota</taxon>
        <taxon>Clostridia</taxon>
        <taxon>Eubacteriales</taxon>
        <taxon>Clostridiaceae</taxon>
        <taxon>Lactonifactor</taxon>
    </lineage>
</organism>
<feature type="transmembrane region" description="Helical" evidence="2">
    <location>
        <begin position="219"/>
        <end position="242"/>
    </location>
</feature>
<comment type="similarity">
    <text evidence="1">Belongs to the peptidase M56 family.</text>
</comment>
<feature type="domain" description="Peptidase M56" evidence="4">
    <location>
        <begin position="8"/>
        <end position="303"/>
    </location>
</feature>
<evidence type="ECO:0000313" key="6">
    <source>
        <dbReference type="Proteomes" id="UP000184245"/>
    </source>
</evidence>
<dbReference type="InterPro" id="IPR012338">
    <property type="entry name" value="Beta-lactam/transpept-like"/>
</dbReference>
<dbReference type="SUPFAM" id="SSF56601">
    <property type="entry name" value="beta-lactamase/transpeptidase-like"/>
    <property type="match status" value="1"/>
</dbReference>
<dbReference type="RefSeq" id="WP_072851927.1">
    <property type="nucleotide sequence ID" value="NZ_FQVI01000011.1"/>
</dbReference>
<keyword evidence="6" id="KW-1185">Reference proteome</keyword>
<keyword evidence="2" id="KW-0472">Membrane</keyword>
<protein>
    <submittedName>
        <fullName evidence="5">Bla regulator protein blaR1</fullName>
    </submittedName>
</protein>
<dbReference type="NCBIfam" id="NF000326">
    <property type="entry name" value="blaR1_generic"/>
    <property type="match status" value="1"/>
</dbReference>
<feature type="transmembrane region" description="Helical" evidence="2">
    <location>
        <begin position="37"/>
        <end position="56"/>
    </location>
</feature>
<dbReference type="InterPro" id="IPR008756">
    <property type="entry name" value="Peptidase_M56"/>
</dbReference>
<dbReference type="Pfam" id="PF00905">
    <property type="entry name" value="Transpeptidase"/>
    <property type="match status" value="1"/>
</dbReference>
<dbReference type="OrthoDB" id="9762883at2"/>
<feature type="transmembrane region" description="Helical" evidence="2">
    <location>
        <begin position="110"/>
        <end position="129"/>
    </location>
</feature>
<dbReference type="InterPro" id="IPR052173">
    <property type="entry name" value="Beta-lactam_resp_regulator"/>
</dbReference>
<reference evidence="5 6" key="1">
    <citation type="submission" date="2016-11" db="EMBL/GenBank/DDBJ databases">
        <authorList>
            <person name="Jaros S."/>
            <person name="Januszkiewicz K."/>
            <person name="Wedrychowicz H."/>
        </authorList>
    </citation>
    <scope>NUCLEOTIDE SEQUENCE [LARGE SCALE GENOMIC DNA]</scope>
    <source>
        <strain evidence="5 6">DSM 17459</strain>
    </source>
</reference>
<dbReference type="Pfam" id="PF05569">
    <property type="entry name" value="Peptidase_M56"/>
    <property type="match status" value="1"/>
</dbReference>
<evidence type="ECO:0000256" key="1">
    <source>
        <dbReference type="ARBA" id="ARBA00011075"/>
    </source>
</evidence>
<dbReference type="EMBL" id="FQVI01000011">
    <property type="protein sequence ID" value="SHF04302.1"/>
    <property type="molecule type" value="Genomic_DNA"/>
</dbReference>
<dbReference type="Gene3D" id="3.40.710.10">
    <property type="entry name" value="DD-peptidase/beta-lactamase superfamily"/>
    <property type="match status" value="1"/>
</dbReference>
<evidence type="ECO:0000256" key="2">
    <source>
        <dbReference type="SAM" id="Phobius"/>
    </source>
</evidence>
<feature type="transmembrane region" description="Helical" evidence="2">
    <location>
        <begin position="319"/>
        <end position="341"/>
    </location>
</feature>
<keyword evidence="2" id="KW-1133">Transmembrane helix</keyword>